<dbReference type="InterPro" id="IPR036875">
    <property type="entry name" value="Znf_CCHC_sf"/>
</dbReference>
<feature type="compositionally biased region" description="Pro residues" evidence="7">
    <location>
        <begin position="378"/>
        <end position="387"/>
    </location>
</feature>
<feature type="region of interest" description="Disordered" evidence="7">
    <location>
        <begin position="351"/>
        <end position="405"/>
    </location>
</feature>
<dbReference type="PANTHER" id="PTHR15439">
    <property type="entry name" value="RETINOBLASTOMA-BINDING PROTEIN 6"/>
    <property type="match status" value="1"/>
</dbReference>
<dbReference type="SUPFAM" id="SSF57756">
    <property type="entry name" value="Retrovirus zinc finger-like domains"/>
    <property type="match status" value="1"/>
</dbReference>
<dbReference type="FunFam" id="4.10.60.10:FF:000005">
    <property type="entry name" value="E3 ubiquitin-protein ligase RBBP6"/>
    <property type="match status" value="1"/>
</dbReference>
<evidence type="ECO:0000259" key="9">
    <source>
        <dbReference type="PROSITE" id="PS51282"/>
    </source>
</evidence>
<evidence type="ECO:0000313" key="11">
    <source>
        <dbReference type="EMBL" id="ODV73470.1"/>
    </source>
</evidence>
<feature type="domain" description="CCHC-type" evidence="8">
    <location>
        <begin position="190"/>
        <end position="204"/>
    </location>
</feature>
<dbReference type="OMA" id="CGAKDHW"/>
<dbReference type="InterPro" id="IPR025829">
    <property type="entry name" value="Zn_knuckle_CX2CX3GHX4C"/>
</dbReference>
<dbReference type="OrthoDB" id="106784at2759"/>
<evidence type="ECO:0000256" key="4">
    <source>
        <dbReference type="ARBA" id="ARBA00022833"/>
    </source>
</evidence>
<dbReference type="Proteomes" id="UP000094389">
    <property type="component" value="Unassembled WGS sequence"/>
</dbReference>
<dbReference type="Pfam" id="PF13696">
    <property type="entry name" value="zf-CCHC_2"/>
    <property type="match status" value="1"/>
</dbReference>
<dbReference type="InterPro" id="IPR013083">
    <property type="entry name" value="Znf_RING/FYVE/PHD"/>
</dbReference>
<proteinExistence type="predicted"/>
<keyword evidence="2" id="KW-0479">Metal-binding</keyword>
<evidence type="ECO:0000256" key="7">
    <source>
        <dbReference type="SAM" id="MobiDB-lite"/>
    </source>
</evidence>
<dbReference type="Gene3D" id="4.10.60.10">
    <property type="entry name" value="Zinc finger, CCHC-type"/>
    <property type="match status" value="1"/>
</dbReference>
<feature type="compositionally biased region" description="Polar residues" evidence="7">
    <location>
        <begin position="395"/>
        <end position="405"/>
    </location>
</feature>
<feature type="domain" description="DWNN" evidence="9">
    <location>
        <begin position="5"/>
        <end position="78"/>
    </location>
</feature>
<dbReference type="SMART" id="SM01180">
    <property type="entry name" value="DWNN"/>
    <property type="match status" value="1"/>
</dbReference>
<keyword evidence="5" id="KW-0539">Nucleus</keyword>
<protein>
    <submittedName>
        <fullName evidence="11">DWNN-domain-containing protein</fullName>
    </submittedName>
</protein>
<dbReference type="Pfam" id="PF04564">
    <property type="entry name" value="U-box"/>
    <property type="match status" value="1"/>
</dbReference>
<dbReference type="InterPro" id="IPR003613">
    <property type="entry name" value="Ubox_domain"/>
</dbReference>
<dbReference type="PROSITE" id="PS51698">
    <property type="entry name" value="U_BOX"/>
    <property type="match status" value="1"/>
</dbReference>
<dbReference type="PROSITE" id="PS51282">
    <property type="entry name" value="DWNN"/>
    <property type="match status" value="1"/>
</dbReference>
<evidence type="ECO:0000256" key="1">
    <source>
        <dbReference type="ARBA" id="ARBA00004123"/>
    </source>
</evidence>
<dbReference type="SUPFAM" id="SSF57850">
    <property type="entry name" value="RING/U-box"/>
    <property type="match status" value="1"/>
</dbReference>
<dbReference type="GO" id="GO:0008270">
    <property type="term" value="F:zinc ion binding"/>
    <property type="evidence" value="ECO:0007669"/>
    <property type="project" value="UniProtKB-KW"/>
</dbReference>
<dbReference type="GO" id="GO:0006397">
    <property type="term" value="P:mRNA processing"/>
    <property type="evidence" value="ECO:0007669"/>
    <property type="project" value="InterPro"/>
</dbReference>
<evidence type="ECO:0000256" key="3">
    <source>
        <dbReference type="ARBA" id="ARBA00022771"/>
    </source>
</evidence>
<dbReference type="EMBL" id="KV453930">
    <property type="protein sequence ID" value="ODV73470.1"/>
    <property type="molecule type" value="Genomic_DNA"/>
</dbReference>
<dbReference type="FunFam" id="3.10.20.90:FF:000070">
    <property type="entry name" value="E3 ubiquitin-protein ligase RBBP6 isoform X2"/>
    <property type="match status" value="1"/>
</dbReference>
<comment type="subcellular location">
    <subcellularLocation>
        <location evidence="1">Nucleus</location>
    </subcellularLocation>
</comment>
<dbReference type="SMART" id="SM00504">
    <property type="entry name" value="Ubox"/>
    <property type="match status" value="1"/>
</dbReference>
<dbReference type="Gene3D" id="3.10.20.90">
    <property type="entry name" value="Phosphatidylinositol 3-kinase Catalytic Subunit, Chain A, domain 1"/>
    <property type="match status" value="1"/>
</dbReference>
<name>A0A1E4S1Y6_CYBJN</name>
<organism evidence="11 12">
    <name type="scientific">Cyberlindnera jadinii (strain ATCC 18201 / CBS 1600 / BCRC 20928 / JCM 3617 / NBRC 0987 / NRRL Y-1542)</name>
    <name type="common">Torula yeast</name>
    <name type="synonym">Candida utilis</name>
    <dbReference type="NCBI Taxonomy" id="983966"/>
    <lineage>
        <taxon>Eukaryota</taxon>
        <taxon>Fungi</taxon>
        <taxon>Dikarya</taxon>
        <taxon>Ascomycota</taxon>
        <taxon>Saccharomycotina</taxon>
        <taxon>Saccharomycetes</taxon>
        <taxon>Phaffomycetales</taxon>
        <taxon>Phaffomycetaceae</taxon>
        <taxon>Cyberlindnera</taxon>
    </lineage>
</organism>
<dbReference type="STRING" id="983966.A0A1E4S1Y6"/>
<dbReference type="PANTHER" id="PTHR15439:SF0">
    <property type="entry name" value="CELL DIVISION CYCLE AND APOPTOSIS REGULATOR PROTEIN 1-RELATED"/>
    <property type="match status" value="1"/>
</dbReference>
<dbReference type="Pfam" id="PF08783">
    <property type="entry name" value="DWNN"/>
    <property type="match status" value="1"/>
</dbReference>
<accession>A0A1E4S1Y6</accession>
<dbReference type="SMART" id="SM00343">
    <property type="entry name" value="ZnF_C2HC"/>
    <property type="match status" value="1"/>
</dbReference>
<sequence>MSSTIFYRFRSQKNTSRILFDGTGITVFDLKKEIINDNKLGDGTGFDLRLYNNDTNEEYTDDTLVIPRSTSVIVRRSPPSRPGKGTGARYVTGKPRITKVTLNNNTTNGGQQGITGGGSADFGGVSGSAAVDSQLSEQDRIKMMFMNQSDQWREAQQTMANATPVFNKPQPSAATTGNNPDDVPPPGYMCYRCGSKDHWIKNCPTNNDPNWEGKRIKRTTGIPKTYLKTVEKPEDDSSKTYLMNEEGQYVVQVADSKTWGEYQKRANKTNELDLLKDVDVELLDPITGKVMKDPVTTPCCGKNYSRDTIEDILLEKDLVCPNCSKPDLYLDTLKPNDDLKQKIDELLEQEREKRGIKRTTGVESGGDAKRPNLTGPQMPIPMMPPFGFPFVIPPTNQAQPQQSNE</sequence>
<dbReference type="GO" id="GO:0061630">
    <property type="term" value="F:ubiquitin protein ligase activity"/>
    <property type="evidence" value="ECO:0007669"/>
    <property type="project" value="InterPro"/>
</dbReference>
<dbReference type="Gene3D" id="3.30.40.10">
    <property type="entry name" value="Zinc/RING finger domain, C3HC4 (zinc finger)"/>
    <property type="match status" value="1"/>
</dbReference>
<dbReference type="GO" id="GO:0005634">
    <property type="term" value="C:nucleus"/>
    <property type="evidence" value="ECO:0007669"/>
    <property type="project" value="UniProtKB-SubCell"/>
</dbReference>
<evidence type="ECO:0000259" key="8">
    <source>
        <dbReference type="PROSITE" id="PS50158"/>
    </source>
</evidence>
<dbReference type="GO" id="GO:0016567">
    <property type="term" value="P:protein ubiquitination"/>
    <property type="evidence" value="ECO:0007669"/>
    <property type="project" value="InterPro"/>
</dbReference>
<dbReference type="InterPro" id="IPR033489">
    <property type="entry name" value="RBBP6"/>
</dbReference>
<gene>
    <name evidence="11" type="ORF">CYBJADRAFT_167516</name>
</gene>
<keyword evidence="12" id="KW-1185">Reference proteome</keyword>
<keyword evidence="3 6" id="KW-0863">Zinc-finger</keyword>
<feature type="domain" description="U-box" evidence="10">
    <location>
        <begin position="277"/>
        <end position="353"/>
    </location>
</feature>
<dbReference type="PROSITE" id="PS50158">
    <property type="entry name" value="ZF_CCHC"/>
    <property type="match status" value="1"/>
</dbReference>
<reference evidence="11 12" key="1">
    <citation type="journal article" date="2016" name="Proc. Natl. Acad. Sci. U.S.A.">
        <title>Comparative genomics of biotechnologically important yeasts.</title>
        <authorList>
            <person name="Riley R."/>
            <person name="Haridas S."/>
            <person name="Wolfe K.H."/>
            <person name="Lopes M.R."/>
            <person name="Hittinger C.T."/>
            <person name="Goeker M."/>
            <person name="Salamov A.A."/>
            <person name="Wisecaver J.H."/>
            <person name="Long T.M."/>
            <person name="Calvey C.H."/>
            <person name="Aerts A.L."/>
            <person name="Barry K.W."/>
            <person name="Choi C."/>
            <person name="Clum A."/>
            <person name="Coughlan A.Y."/>
            <person name="Deshpande S."/>
            <person name="Douglass A.P."/>
            <person name="Hanson S.J."/>
            <person name="Klenk H.-P."/>
            <person name="LaButti K.M."/>
            <person name="Lapidus A."/>
            <person name="Lindquist E.A."/>
            <person name="Lipzen A.M."/>
            <person name="Meier-Kolthoff J.P."/>
            <person name="Ohm R.A."/>
            <person name="Otillar R.P."/>
            <person name="Pangilinan J.L."/>
            <person name="Peng Y."/>
            <person name="Rokas A."/>
            <person name="Rosa C.A."/>
            <person name="Scheuner C."/>
            <person name="Sibirny A.A."/>
            <person name="Slot J.C."/>
            <person name="Stielow J.B."/>
            <person name="Sun H."/>
            <person name="Kurtzman C.P."/>
            <person name="Blackwell M."/>
            <person name="Grigoriev I.V."/>
            <person name="Jeffries T.W."/>
        </authorList>
    </citation>
    <scope>NUCLEOTIDE SEQUENCE [LARGE SCALE GENOMIC DNA]</scope>
    <source>
        <strain evidence="12">ATCC 18201 / CBS 1600 / BCRC 20928 / JCM 3617 / NBRC 0987 / NRRL Y-1542</strain>
    </source>
</reference>
<evidence type="ECO:0000256" key="5">
    <source>
        <dbReference type="ARBA" id="ARBA00023242"/>
    </source>
</evidence>
<evidence type="ECO:0000256" key="6">
    <source>
        <dbReference type="PROSITE-ProRule" id="PRU00047"/>
    </source>
</evidence>
<dbReference type="AlphaFoldDB" id="A0A1E4S1Y6"/>
<dbReference type="RefSeq" id="XP_020070509.1">
    <property type="nucleotide sequence ID" value="XM_020214944.1"/>
</dbReference>
<dbReference type="InterPro" id="IPR014891">
    <property type="entry name" value="DWNN_domain"/>
</dbReference>
<keyword evidence="4" id="KW-0862">Zinc</keyword>
<dbReference type="CDD" id="cd16620">
    <property type="entry name" value="vRING-HC-C4C4_RBBP6"/>
    <property type="match status" value="1"/>
</dbReference>
<dbReference type="GO" id="GO:0006511">
    <property type="term" value="P:ubiquitin-dependent protein catabolic process"/>
    <property type="evidence" value="ECO:0007669"/>
    <property type="project" value="TreeGrafter"/>
</dbReference>
<evidence type="ECO:0000256" key="2">
    <source>
        <dbReference type="ARBA" id="ARBA00022723"/>
    </source>
</evidence>
<dbReference type="GeneID" id="30989340"/>
<evidence type="ECO:0000313" key="12">
    <source>
        <dbReference type="Proteomes" id="UP000094389"/>
    </source>
</evidence>
<dbReference type="GO" id="GO:0003676">
    <property type="term" value="F:nucleic acid binding"/>
    <property type="evidence" value="ECO:0007669"/>
    <property type="project" value="InterPro"/>
</dbReference>
<dbReference type="InterPro" id="IPR001878">
    <property type="entry name" value="Znf_CCHC"/>
</dbReference>
<evidence type="ECO:0000259" key="10">
    <source>
        <dbReference type="PROSITE" id="PS51698"/>
    </source>
</evidence>